<dbReference type="eggNOG" id="COG2080">
    <property type="taxonomic scope" value="Bacteria"/>
</dbReference>
<dbReference type="PANTHER" id="PTHR44379:SF8">
    <property type="entry name" value="XANTHINE DEHYDROGENASE IRON-SULFUR-BINDING SUBUNIT XDHC-RELATED"/>
    <property type="match status" value="1"/>
</dbReference>
<dbReference type="GO" id="GO:0051537">
    <property type="term" value="F:2 iron, 2 sulfur cluster binding"/>
    <property type="evidence" value="ECO:0007669"/>
    <property type="project" value="UniProtKB-KW"/>
</dbReference>
<dbReference type="InterPro" id="IPR006058">
    <property type="entry name" value="2Fe2S_fd_BS"/>
</dbReference>
<dbReference type="STRING" id="574087.Acear_0457"/>
<dbReference type="SUPFAM" id="SSF47741">
    <property type="entry name" value="CO dehydrogenase ISP C-domain like"/>
    <property type="match status" value="1"/>
</dbReference>
<accession>D9QUU4</accession>
<dbReference type="SUPFAM" id="SSF54292">
    <property type="entry name" value="2Fe-2S ferredoxin-like"/>
    <property type="match status" value="1"/>
</dbReference>
<dbReference type="InterPro" id="IPR036010">
    <property type="entry name" value="2Fe-2S_ferredoxin-like_sf"/>
</dbReference>
<evidence type="ECO:0000256" key="5">
    <source>
        <dbReference type="ARBA" id="ARBA00023014"/>
    </source>
</evidence>
<dbReference type="Pfam" id="PF01799">
    <property type="entry name" value="Fer2_2"/>
    <property type="match status" value="1"/>
</dbReference>
<sequence>MVNEIALTVNGTKYELAVKGHQTLADVLRDELGLIGTKVGCGEGECGACTVMVDGRTVTSCLMLAAQADGCEIITIEGLAEDAEGELHPVQEAFVEAGAIQCGFCTPGFVMSTVALLEEYPDPTEEQIREGLAGNLCRCTGYQQIFDAVELAKEKREV</sequence>
<protein>
    <submittedName>
        <fullName evidence="8">Purine hydroxylase delta subunit apoprotein</fullName>
    </submittedName>
</protein>
<dbReference type="CDD" id="cd00207">
    <property type="entry name" value="fer2"/>
    <property type="match status" value="1"/>
</dbReference>
<keyword evidence="5" id="KW-0411">Iron-sulfur</keyword>
<evidence type="ECO:0000256" key="6">
    <source>
        <dbReference type="ARBA" id="ARBA00060707"/>
    </source>
</evidence>
<keyword evidence="9" id="KW-1185">Reference proteome</keyword>
<comment type="pathway">
    <text evidence="6">Alkaloid degradation; nicotine degradation.</text>
</comment>
<dbReference type="GO" id="GO:0046872">
    <property type="term" value="F:metal ion binding"/>
    <property type="evidence" value="ECO:0007669"/>
    <property type="project" value="UniProtKB-KW"/>
</dbReference>
<dbReference type="GO" id="GO:0016491">
    <property type="term" value="F:oxidoreductase activity"/>
    <property type="evidence" value="ECO:0007669"/>
    <property type="project" value="UniProtKB-KW"/>
</dbReference>
<keyword evidence="1" id="KW-0001">2Fe-2S</keyword>
<keyword evidence="3" id="KW-0560">Oxidoreductase</keyword>
<keyword evidence="4" id="KW-0408">Iron</keyword>
<dbReference type="Proteomes" id="UP000001661">
    <property type="component" value="Chromosome"/>
</dbReference>
<dbReference type="InterPro" id="IPR001041">
    <property type="entry name" value="2Fe-2S_ferredoxin-type"/>
</dbReference>
<dbReference type="PROSITE" id="PS51085">
    <property type="entry name" value="2FE2S_FER_2"/>
    <property type="match status" value="1"/>
</dbReference>
<keyword evidence="2" id="KW-0479">Metal-binding</keyword>
<dbReference type="InterPro" id="IPR036884">
    <property type="entry name" value="2Fe-2S-bd_dom_sf"/>
</dbReference>
<dbReference type="HOGENOM" id="CLU_052511_3_1_9"/>
<evidence type="ECO:0000256" key="2">
    <source>
        <dbReference type="ARBA" id="ARBA00022723"/>
    </source>
</evidence>
<reference evidence="8 9" key="1">
    <citation type="journal article" date="2010" name="Stand. Genomic Sci.">
        <title>Complete genome sequence of Acetohalobium arabaticum type strain (Z-7288).</title>
        <authorList>
            <person name="Sikorski J."/>
            <person name="Lapidus A."/>
            <person name="Chertkov O."/>
            <person name="Lucas S."/>
            <person name="Copeland A."/>
            <person name="Glavina Del Rio T."/>
            <person name="Nolan M."/>
            <person name="Tice H."/>
            <person name="Cheng J.F."/>
            <person name="Han C."/>
            <person name="Brambilla E."/>
            <person name="Pitluck S."/>
            <person name="Liolios K."/>
            <person name="Ivanova N."/>
            <person name="Mavromatis K."/>
            <person name="Mikhailova N."/>
            <person name="Pati A."/>
            <person name="Bruce D."/>
            <person name="Detter C."/>
            <person name="Tapia R."/>
            <person name="Goodwin L."/>
            <person name="Chen A."/>
            <person name="Palaniappan K."/>
            <person name="Land M."/>
            <person name="Hauser L."/>
            <person name="Chang Y.J."/>
            <person name="Jeffries C.D."/>
            <person name="Rohde M."/>
            <person name="Goker M."/>
            <person name="Spring S."/>
            <person name="Woyke T."/>
            <person name="Bristow J."/>
            <person name="Eisen J.A."/>
            <person name="Markowitz V."/>
            <person name="Hugenholtz P."/>
            <person name="Kyrpides N.C."/>
            <person name="Klenk H.P."/>
        </authorList>
    </citation>
    <scope>NUCLEOTIDE SEQUENCE [LARGE SCALE GENOMIC DNA]</scope>
    <source>
        <strain evidence="9">ATCC 49924 / DSM 5501 / Z-7288</strain>
    </source>
</reference>
<evidence type="ECO:0000313" key="8">
    <source>
        <dbReference type="EMBL" id="ADL12003.1"/>
    </source>
</evidence>
<dbReference type="OrthoDB" id="9796880at2"/>
<dbReference type="InterPro" id="IPR051452">
    <property type="entry name" value="Diverse_Oxidoreductases"/>
</dbReference>
<evidence type="ECO:0000259" key="7">
    <source>
        <dbReference type="PROSITE" id="PS51085"/>
    </source>
</evidence>
<evidence type="ECO:0000313" key="9">
    <source>
        <dbReference type="Proteomes" id="UP000001661"/>
    </source>
</evidence>
<evidence type="ECO:0000256" key="1">
    <source>
        <dbReference type="ARBA" id="ARBA00022714"/>
    </source>
</evidence>
<feature type="domain" description="2Fe-2S ferredoxin-type" evidence="7">
    <location>
        <begin position="3"/>
        <end position="79"/>
    </location>
</feature>
<dbReference type="Gene3D" id="1.10.150.120">
    <property type="entry name" value="[2Fe-2S]-binding domain"/>
    <property type="match status" value="1"/>
</dbReference>
<name>D9QUU4_ACEAZ</name>
<dbReference type="PANTHER" id="PTHR44379">
    <property type="entry name" value="OXIDOREDUCTASE WITH IRON-SULFUR SUBUNIT"/>
    <property type="match status" value="1"/>
</dbReference>
<dbReference type="RefSeq" id="WP_013277449.1">
    <property type="nucleotide sequence ID" value="NC_014378.1"/>
</dbReference>
<dbReference type="InterPro" id="IPR002888">
    <property type="entry name" value="2Fe-2S-bd"/>
</dbReference>
<dbReference type="EMBL" id="CP002105">
    <property type="protein sequence ID" value="ADL12003.1"/>
    <property type="molecule type" value="Genomic_DNA"/>
</dbReference>
<evidence type="ECO:0000256" key="4">
    <source>
        <dbReference type="ARBA" id="ARBA00023004"/>
    </source>
</evidence>
<dbReference type="PROSITE" id="PS00197">
    <property type="entry name" value="2FE2S_FER_1"/>
    <property type="match status" value="1"/>
</dbReference>
<dbReference type="AlphaFoldDB" id="D9QUU4"/>
<evidence type="ECO:0000256" key="3">
    <source>
        <dbReference type="ARBA" id="ARBA00023002"/>
    </source>
</evidence>
<dbReference type="Pfam" id="PF00111">
    <property type="entry name" value="Fer2"/>
    <property type="match status" value="1"/>
</dbReference>
<dbReference type="Gene3D" id="3.10.20.30">
    <property type="match status" value="1"/>
</dbReference>
<dbReference type="FunFam" id="3.10.20.30:FF:000020">
    <property type="entry name" value="Xanthine dehydrogenase iron-sulfur subunit"/>
    <property type="match status" value="1"/>
</dbReference>
<gene>
    <name evidence="8" type="ordered locus">Acear_0457</name>
</gene>
<dbReference type="FunFam" id="1.10.150.120:FF:000003">
    <property type="entry name" value="Carbon monoxide dehydrogenase, small subunit"/>
    <property type="match status" value="1"/>
</dbReference>
<proteinExistence type="predicted"/>
<dbReference type="KEGG" id="aar:Acear_0457"/>
<organism evidence="8 9">
    <name type="scientific">Acetohalobium arabaticum (strain ATCC 49924 / DSM 5501 / Z-7288)</name>
    <dbReference type="NCBI Taxonomy" id="574087"/>
    <lineage>
        <taxon>Bacteria</taxon>
        <taxon>Bacillati</taxon>
        <taxon>Bacillota</taxon>
        <taxon>Clostridia</taxon>
        <taxon>Halanaerobiales</taxon>
        <taxon>Halobacteroidaceae</taxon>
        <taxon>Acetohalobium</taxon>
    </lineage>
</organism>
<dbReference type="InterPro" id="IPR012675">
    <property type="entry name" value="Beta-grasp_dom_sf"/>
</dbReference>